<organism evidence="1 2">
    <name type="scientific">Pseudaminobacter soli</name>
    <name type="common">ex Li et al. 2025</name>
    <dbReference type="NCBI Taxonomy" id="1295366"/>
    <lineage>
        <taxon>Bacteria</taxon>
        <taxon>Pseudomonadati</taxon>
        <taxon>Pseudomonadota</taxon>
        <taxon>Alphaproteobacteria</taxon>
        <taxon>Hyphomicrobiales</taxon>
        <taxon>Phyllobacteriaceae</taxon>
        <taxon>Pseudaminobacter</taxon>
    </lineage>
</organism>
<gene>
    <name evidence="1" type="ORF">C7I85_28610</name>
</gene>
<protein>
    <submittedName>
        <fullName evidence="1">Uncharacterized protein</fullName>
    </submittedName>
</protein>
<evidence type="ECO:0000313" key="1">
    <source>
        <dbReference type="EMBL" id="PSJ52714.1"/>
    </source>
</evidence>
<comment type="caution">
    <text evidence="1">The sequence shown here is derived from an EMBL/GenBank/DDBJ whole genome shotgun (WGS) entry which is preliminary data.</text>
</comment>
<proteinExistence type="predicted"/>
<evidence type="ECO:0000313" key="2">
    <source>
        <dbReference type="Proteomes" id="UP000240653"/>
    </source>
</evidence>
<accession>A0A2P7RR70</accession>
<name>A0A2P7RR70_9HYPH</name>
<sequence>MCSGHPRTVVIGMNMPPLAIINDVAGLVTVVVDVSLFQAAQVICMEPIDADQDADEIRAEITAMLARLWASCKAARFRGRSTAAGVGS</sequence>
<reference evidence="1 2" key="1">
    <citation type="submission" date="2018-03" db="EMBL/GenBank/DDBJ databases">
        <title>The draft genome of Mesorhizobium soli JCM 19897.</title>
        <authorList>
            <person name="Li L."/>
            <person name="Liu L."/>
            <person name="Liang L."/>
            <person name="Wang T."/>
            <person name="Zhang X."/>
        </authorList>
    </citation>
    <scope>NUCLEOTIDE SEQUENCE [LARGE SCALE GENOMIC DNA]</scope>
    <source>
        <strain evidence="1 2">JCM 19897</strain>
    </source>
</reference>
<dbReference type="AlphaFoldDB" id="A0A2P7RR70"/>
<keyword evidence="2" id="KW-1185">Reference proteome</keyword>
<dbReference type="EMBL" id="PXYL01000032">
    <property type="protein sequence ID" value="PSJ52714.1"/>
    <property type="molecule type" value="Genomic_DNA"/>
</dbReference>
<dbReference type="Proteomes" id="UP000240653">
    <property type="component" value="Unassembled WGS sequence"/>
</dbReference>